<reference evidence="1" key="1">
    <citation type="journal article" date="2014" name="Front. Microbiol.">
        <title>High frequency of phylogenetically diverse reductive dehalogenase-homologous genes in deep subseafloor sedimentary metagenomes.</title>
        <authorList>
            <person name="Kawai M."/>
            <person name="Futagami T."/>
            <person name="Toyoda A."/>
            <person name="Takaki Y."/>
            <person name="Nishi S."/>
            <person name="Hori S."/>
            <person name="Arai W."/>
            <person name="Tsubouchi T."/>
            <person name="Morono Y."/>
            <person name="Uchiyama I."/>
            <person name="Ito T."/>
            <person name="Fujiyama A."/>
            <person name="Inagaki F."/>
            <person name="Takami H."/>
        </authorList>
    </citation>
    <scope>NUCLEOTIDE SEQUENCE</scope>
    <source>
        <strain evidence="1">Expedition CK06-06</strain>
    </source>
</reference>
<dbReference type="EMBL" id="BARS01035051">
    <property type="protein sequence ID" value="GAG14915.1"/>
    <property type="molecule type" value="Genomic_DNA"/>
</dbReference>
<comment type="caution">
    <text evidence="1">The sequence shown here is derived from an EMBL/GenBank/DDBJ whole genome shotgun (WGS) entry which is preliminary data.</text>
</comment>
<evidence type="ECO:0000313" key="1">
    <source>
        <dbReference type="EMBL" id="GAG14915.1"/>
    </source>
</evidence>
<organism evidence="1">
    <name type="scientific">marine sediment metagenome</name>
    <dbReference type="NCBI Taxonomy" id="412755"/>
    <lineage>
        <taxon>unclassified sequences</taxon>
        <taxon>metagenomes</taxon>
        <taxon>ecological metagenomes</taxon>
    </lineage>
</organism>
<accession>X0V9P5</accession>
<dbReference type="AlphaFoldDB" id="X0V9P5"/>
<gene>
    <name evidence="1" type="ORF">S01H1_54065</name>
</gene>
<feature type="non-terminal residue" evidence="1">
    <location>
        <position position="259"/>
    </location>
</feature>
<proteinExistence type="predicted"/>
<sequence length="259" mass="29332">DTLLKEEEQKQATDLVNAQNDYSTATLEYENKYKLEHEGQDARNTVADYEAWHKEKSAEYGAGLPDNPRMTAMWAKSSSQVAFGGASRGTQYSYQQEQVFKKDESGKMTTLYLRQAAMNYDKPDVLNRATATWKTKMQALYPDRDLTAVFADTEKKMATATIQSGIHERDIDYVELLLYGNPDDPKDKGYQSILADAFPAVQGRVKDLRVDVDAKNYTDEIATMPDLISKEDKNAVLDKMAKGDRYEQDTIKAGRQYIS</sequence>
<name>X0V9P5_9ZZZZ</name>
<feature type="non-terminal residue" evidence="1">
    <location>
        <position position="1"/>
    </location>
</feature>
<protein>
    <submittedName>
        <fullName evidence="1">Uncharacterized protein</fullName>
    </submittedName>
</protein>